<evidence type="ECO:0000256" key="2">
    <source>
        <dbReference type="SAM" id="MobiDB-lite"/>
    </source>
</evidence>
<sequence>MTPYDRRPGGVELDALRPGSAGAFHRRIFAATLQQIECARCRKWWVEFREGPFLSRLRIGLTDHCLPSTLRSLINHAVEVGHFYADLSIGTSSKVGEAETKTEQLQARITELEEENTDMQNALTNAADFILDSERKLNELERNNRAAEPQETGLSPIEEPTSIGKRKRDREDENEEVSKQRGMPPKKTRKRKHVG</sequence>
<dbReference type="Proteomes" id="UP000800093">
    <property type="component" value="Unassembled WGS sequence"/>
</dbReference>
<comment type="caution">
    <text evidence="3">The sequence shown here is derived from an EMBL/GenBank/DDBJ whole genome shotgun (WGS) entry which is preliminary data.</text>
</comment>
<feature type="region of interest" description="Disordered" evidence="2">
    <location>
        <begin position="143"/>
        <end position="195"/>
    </location>
</feature>
<keyword evidence="1" id="KW-0175">Coiled coil</keyword>
<evidence type="ECO:0000256" key="1">
    <source>
        <dbReference type="SAM" id="Coils"/>
    </source>
</evidence>
<feature type="coiled-coil region" evidence="1">
    <location>
        <begin position="95"/>
        <end position="122"/>
    </location>
</feature>
<name>A0A9P4JXU2_9PLEO</name>
<accession>A0A9P4JXU2</accession>
<protein>
    <submittedName>
        <fullName evidence="3">Uncharacterized protein</fullName>
    </submittedName>
</protein>
<evidence type="ECO:0000313" key="4">
    <source>
        <dbReference type="Proteomes" id="UP000800093"/>
    </source>
</evidence>
<keyword evidence="4" id="KW-1185">Reference proteome</keyword>
<gene>
    <name evidence="3" type="ORF">CC78DRAFT_586292</name>
</gene>
<feature type="compositionally biased region" description="Basic residues" evidence="2">
    <location>
        <begin position="184"/>
        <end position="195"/>
    </location>
</feature>
<organism evidence="3 4">
    <name type="scientific">Lojkania enalia</name>
    <dbReference type="NCBI Taxonomy" id="147567"/>
    <lineage>
        <taxon>Eukaryota</taxon>
        <taxon>Fungi</taxon>
        <taxon>Dikarya</taxon>
        <taxon>Ascomycota</taxon>
        <taxon>Pezizomycotina</taxon>
        <taxon>Dothideomycetes</taxon>
        <taxon>Pleosporomycetidae</taxon>
        <taxon>Pleosporales</taxon>
        <taxon>Pleosporales incertae sedis</taxon>
        <taxon>Lojkania</taxon>
    </lineage>
</organism>
<dbReference type="AlphaFoldDB" id="A0A9P4JXU2"/>
<reference evidence="4" key="1">
    <citation type="journal article" date="2020" name="Stud. Mycol.">
        <title>101 Dothideomycetes genomes: A test case for predicting lifestyles and emergence of pathogens.</title>
        <authorList>
            <person name="Haridas S."/>
            <person name="Albert R."/>
            <person name="Binder M."/>
            <person name="Bloem J."/>
            <person name="LaButti K."/>
            <person name="Salamov A."/>
            <person name="Andreopoulos B."/>
            <person name="Baker S."/>
            <person name="Barry K."/>
            <person name="Bills G."/>
            <person name="Bluhm B."/>
            <person name="Cannon C."/>
            <person name="Castanera R."/>
            <person name="Culley D."/>
            <person name="Daum C."/>
            <person name="Ezra D."/>
            <person name="Gonzalez J."/>
            <person name="Henrissat B."/>
            <person name="Kuo A."/>
            <person name="Liang C."/>
            <person name="Lipzen A."/>
            <person name="Lutzoni F."/>
            <person name="Magnuson J."/>
            <person name="Mondo S."/>
            <person name="Nolan M."/>
            <person name="Ohm R."/>
            <person name="Pangilinan J."/>
            <person name="Park H.-J."/>
            <person name="Ramirez L."/>
            <person name="Alfaro M."/>
            <person name="Sun H."/>
            <person name="Tritt A."/>
            <person name="Yoshinaga Y."/>
            <person name="Zwiers L.-H."/>
            <person name="Turgeon B."/>
            <person name="Goodwin S."/>
            <person name="Spatafora J."/>
            <person name="Crous P."/>
            <person name="Grigoriev I."/>
        </authorList>
    </citation>
    <scope>NUCLEOTIDE SEQUENCE [LARGE SCALE GENOMIC DNA]</scope>
    <source>
        <strain evidence="4">CBS 304.66</strain>
    </source>
</reference>
<evidence type="ECO:0000313" key="3">
    <source>
        <dbReference type="EMBL" id="KAF2259134.1"/>
    </source>
</evidence>
<proteinExistence type="predicted"/>
<dbReference type="EMBL" id="ML986719">
    <property type="protein sequence ID" value="KAF2259134.1"/>
    <property type="molecule type" value="Genomic_DNA"/>
</dbReference>